<comment type="caution">
    <text evidence="1">The sequence shown here is derived from an EMBL/GenBank/DDBJ whole genome shotgun (WGS) entry which is preliminary data.</text>
</comment>
<reference evidence="1 2" key="1">
    <citation type="journal article" date="2012" name="J. Bacteriol.">
        <title>Draft Genome Sequences for Two Metal-Reducing Pelosinus fermentans Strains Isolated from a Cr(VI)-Contaminated Site and for Type Strain R7.</title>
        <authorList>
            <person name="Brown S.D."/>
            <person name="Podar M."/>
            <person name="Klingeman D.M."/>
            <person name="Johnson C.M."/>
            <person name="Yang Z.K."/>
            <person name="Utturkar S.M."/>
            <person name="Land M.L."/>
            <person name="Mosher J.J."/>
            <person name="Hurt R.A.Jr."/>
            <person name="Phelps T.J."/>
            <person name="Palumbo A.V."/>
            <person name="Arkin A.P."/>
            <person name="Hazen T.C."/>
            <person name="Elias D.A."/>
        </authorList>
    </citation>
    <scope>NUCLEOTIDE SEQUENCE [LARGE SCALE GENOMIC DNA]</scope>
    <source>
        <strain evidence="1 2">B4</strain>
    </source>
</reference>
<keyword evidence="2" id="KW-1185">Reference proteome</keyword>
<dbReference type="EMBL" id="AKVJ01000004">
    <property type="protein sequence ID" value="EIW20735.1"/>
    <property type="molecule type" value="Genomic_DNA"/>
</dbReference>
<dbReference type="AlphaFoldDB" id="I8RNQ0"/>
<gene>
    <name evidence="1" type="ORF">FB4_1947</name>
</gene>
<accession>I8RNQ0</accession>
<name>I8RNQ0_9FIRM</name>
<sequence length="248" mass="29008">MNLENSIKDVISKKLEDGSIEKLIEEQLEKGVKNALDHMFGSYGDVTKIIETQIKSVMIPYLEKYDYSEYLIKLDNVLVDVLKGTSFENKNMLENFKELMLPEDRKVIKASELFEIWSKYVAKNVETHGLEVNYDDGEPTYEYVEITLDVNYDDKRSWSSFQYATLALECEHDDKMNFALRISHYDRDKENQWDISYDSVKDIGSMRHLNSFEILLMRLSQARTKLIMDIDSESDEITPEKEPEASYS</sequence>
<dbReference type="Proteomes" id="UP000004324">
    <property type="component" value="Unassembled WGS sequence"/>
</dbReference>
<proteinExistence type="predicted"/>
<protein>
    <submittedName>
        <fullName evidence="1">Uncharacterized protein</fullName>
    </submittedName>
</protein>
<evidence type="ECO:0000313" key="1">
    <source>
        <dbReference type="EMBL" id="EIW20735.1"/>
    </source>
</evidence>
<organism evidence="1 2">
    <name type="scientific">Pelosinus fermentans B4</name>
    <dbReference type="NCBI Taxonomy" id="1149862"/>
    <lineage>
        <taxon>Bacteria</taxon>
        <taxon>Bacillati</taxon>
        <taxon>Bacillota</taxon>
        <taxon>Negativicutes</taxon>
        <taxon>Selenomonadales</taxon>
        <taxon>Sporomusaceae</taxon>
        <taxon>Pelosinus</taxon>
    </lineage>
</organism>
<dbReference type="PATRIC" id="fig|1149862.3.peg.224"/>
<evidence type="ECO:0000313" key="2">
    <source>
        <dbReference type="Proteomes" id="UP000004324"/>
    </source>
</evidence>
<dbReference type="RefSeq" id="WP_007930550.1">
    <property type="nucleotide sequence ID" value="NZ_AKVJ01000004.1"/>
</dbReference>
<dbReference type="OrthoDB" id="2596212at2"/>